<reference evidence="3 4" key="1">
    <citation type="submission" date="2023-07" db="EMBL/GenBank/DDBJ databases">
        <title>Sequencing the genomes of 1000 actinobacteria strains.</title>
        <authorList>
            <person name="Klenk H.-P."/>
        </authorList>
    </citation>
    <scope>NUCLEOTIDE SEQUENCE [LARGE SCALE GENOMIC DNA]</scope>
    <source>
        <strain evidence="3 4">DSM 40229</strain>
    </source>
</reference>
<dbReference type="Pfam" id="PF20434">
    <property type="entry name" value="BD-FAE"/>
    <property type="match status" value="1"/>
</dbReference>
<feature type="compositionally biased region" description="Gly residues" evidence="1">
    <location>
        <begin position="133"/>
        <end position="148"/>
    </location>
</feature>
<name>A0ABT9LS03_STRGD</name>
<dbReference type="EMBL" id="JAURUD010000001">
    <property type="protein sequence ID" value="MDP9686298.1"/>
    <property type="molecule type" value="Genomic_DNA"/>
</dbReference>
<dbReference type="Proteomes" id="UP001231675">
    <property type="component" value="Unassembled WGS sequence"/>
</dbReference>
<accession>A0ABT9LS03</accession>
<dbReference type="InterPro" id="IPR029058">
    <property type="entry name" value="AB_hydrolase_fold"/>
</dbReference>
<dbReference type="NCBIfam" id="NF041556">
    <property type="entry name" value="tannase_B"/>
    <property type="match status" value="1"/>
</dbReference>
<proteinExistence type="predicted"/>
<gene>
    <name evidence="3" type="ORF">J2S47_006800</name>
</gene>
<dbReference type="Gene3D" id="3.40.50.1820">
    <property type="entry name" value="alpha/beta hydrolase"/>
    <property type="match status" value="1"/>
</dbReference>
<sequence length="543" mass="57023">MKHKAVRRRSVVMGIGATAGIAAIGGIAVGAQAAGTSSASSSSDGLLFDPDGYTEITTTLTDTDGTDHEVTYHFWKAITYVSKPVDATYQSLIVSVPVTIDGKAVDASDAPIVLSNVIAGYVESSVAEATGIGGAAMGGTPPTGGGGPSSAPPSASASPTPSASAGAPAGGGGAAAMPQMALLAGYVVVEPGARGRTLTDSSGEYYGTAPAAIVDLKAAVRYIRHNRGRIPGDVDRIVSVGVSAGGALSALLGASGDSPLYDEYLKEIGAAHASDAIFATGAWCPITDLEHADGAYEWNWGTNTTQSTGKTVDQTVSKDLRTQFAEYQAALKLRGLNHFGTLTARNYDEYLLKQYLQPSATTYLAGLSDTERETYLAANTFITWKNSKASFTWEDFLTHVGTRKKTAPAFDAFDLSAGENNEFGTGTTKARHFTAYGLKNDITGVTGTRVDSDIPEKLRLMNPMYHLLEKTNPKRTRHWWIRLGTSDTDTSHVISANLAAAANSLGDQVDHRYYWDQGHGANIDLPDFVAWVAGITGHKSALK</sequence>
<dbReference type="InterPro" id="IPR049492">
    <property type="entry name" value="BD-FAE-like_dom"/>
</dbReference>
<organism evidence="3 4">
    <name type="scientific">Streptomyces griseoviridis</name>
    <dbReference type="NCBI Taxonomy" id="45398"/>
    <lineage>
        <taxon>Bacteria</taxon>
        <taxon>Bacillati</taxon>
        <taxon>Actinomycetota</taxon>
        <taxon>Actinomycetes</taxon>
        <taxon>Kitasatosporales</taxon>
        <taxon>Streptomycetaceae</taxon>
        <taxon>Streptomyces</taxon>
    </lineage>
</organism>
<protein>
    <recommendedName>
        <fullName evidence="2">BD-FAE-like domain-containing protein</fullName>
    </recommendedName>
</protein>
<dbReference type="SUPFAM" id="SSF53474">
    <property type="entry name" value="alpha/beta-Hydrolases"/>
    <property type="match status" value="1"/>
</dbReference>
<evidence type="ECO:0000256" key="1">
    <source>
        <dbReference type="SAM" id="MobiDB-lite"/>
    </source>
</evidence>
<dbReference type="PROSITE" id="PS51318">
    <property type="entry name" value="TAT"/>
    <property type="match status" value="1"/>
</dbReference>
<evidence type="ECO:0000313" key="3">
    <source>
        <dbReference type="EMBL" id="MDP9686298.1"/>
    </source>
</evidence>
<evidence type="ECO:0000313" key="4">
    <source>
        <dbReference type="Proteomes" id="UP001231675"/>
    </source>
</evidence>
<dbReference type="InterPro" id="IPR006311">
    <property type="entry name" value="TAT_signal"/>
</dbReference>
<feature type="region of interest" description="Disordered" evidence="1">
    <location>
        <begin position="133"/>
        <end position="170"/>
    </location>
</feature>
<comment type="caution">
    <text evidence="3">The sequence shown here is derived from an EMBL/GenBank/DDBJ whole genome shotgun (WGS) entry which is preliminary data.</text>
</comment>
<dbReference type="InterPro" id="IPR048124">
    <property type="entry name" value="Tannase_B"/>
</dbReference>
<feature type="compositionally biased region" description="Low complexity" evidence="1">
    <location>
        <begin position="152"/>
        <end position="167"/>
    </location>
</feature>
<keyword evidence="4" id="KW-1185">Reference proteome</keyword>
<evidence type="ECO:0000259" key="2">
    <source>
        <dbReference type="Pfam" id="PF20434"/>
    </source>
</evidence>
<feature type="domain" description="BD-FAE-like" evidence="2">
    <location>
        <begin position="208"/>
        <end position="314"/>
    </location>
</feature>